<feature type="compositionally biased region" description="Low complexity" evidence="1">
    <location>
        <begin position="13"/>
        <end position="37"/>
    </location>
</feature>
<evidence type="ECO:0000256" key="1">
    <source>
        <dbReference type="SAM" id="MobiDB-lite"/>
    </source>
</evidence>
<dbReference type="InterPro" id="IPR053274">
    <property type="entry name" value="Fluconazole_resistance"/>
</dbReference>
<sequence>MISETQSINNLRTSTNTTTTANTNTNTNTFANSNTTNKQQLLRKAKSTPRLRSTTKATTTITPPSATVPHANKKHKKQSSSGISSLFKKFSNFLSKVKNISDDVLNHPDDYDLFIEYPMPSSTATPTEDKFLQDYKKYKSLDLMVEHYNNKQQQQTTTTTISTPNNEVKSSSTMTSTLQDFMRQQPHQDILPASDEFLIDDMPDDDGESTAAGEVMFNDIDVIELRKEFESWVNTKNTTDTDSKSTLLSQSNLGSNLWEYRRSKWLQCNDPNKLNNRLKQTSISYIPKDSYVQIYSSLVDKNKILKDDKHINLLDLLKIINAGWIAEDKWERAARGLP</sequence>
<feature type="domain" description="Gag1-like clamp" evidence="2">
    <location>
        <begin position="242"/>
        <end position="331"/>
    </location>
</feature>
<dbReference type="AlphaFoldDB" id="A0A367YMZ9"/>
<dbReference type="Pfam" id="PF13259">
    <property type="entry name" value="clamp_Gag1-like"/>
    <property type="match status" value="1"/>
</dbReference>
<gene>
    <name evidence="3" type="ORF">Cantr_02948</name>
</gene>
<proteinExistence type="predicted"/>
<feature type="compositionally biased region" description="Polar residues" evidence="1">
    <location>
        <begin position="161"/>
        <end position="171"/>
    </location>
</feature>
<evidence type="ECO:0000313" key="4">
    <source>
        <dbReference type="Proteomes" id="UP000253472"/>
    </source>
</evidence>
<dbReference type="Proteomes" id="UP000253472">
    <property type="component" value="Unassembled WGS sequence"/>
</dbReference>
<feature type="region of interest" description="Disordered" evidence="1">
    <location>
        <begin position="151"/>
        <end position="171"/>
    </location>
</feature>
<feature type="compositionally biased region" description="Low complexity" evidence="1">
    <location>
        <begin position="50"/>
        <end position="69"/>
    </location>
</feature>
<feature type="region of interest" description="Disordered" evidence="1">
    <location>
        <begin position="1"/>
        <end position="80"/>
    </location>
</feature>
<protein>
    <recommendedName>
        <fullName evidence="2">Gag1-like clamp domain-containing protein</fullName>
    </recommendedName>
</protein>
<evidence type="ECO:0000259" key="2">
    <source>
        <dbReference type="Pfam" id="PF13259"/>
    </source>
</evidence>
<keyword evidence="4" id="KW-1185">Reference proteome</keyword>
<organism evidence="3 4">
    <name type="scientific">Candida viswanathii</name>
    <dbReference type="NCBI Taxonomy" id="5486"/>
    <lineage>
        <taxon>Eukaryota</taxon>
        <taxon>Fungi</taxon>
        <taxon>Dikarya</taxon>
        <taxon>Ascomycota</taxon>
        <taxon>Saccharomycotina</taxon>
        <taxon>Pichiomycetes</taxon>
        <taxon>Debaryomycetaceae</taxon>
        <taxon>Candida/Lodderomyces clade</taxon>
        <taxon>Candida</taxon>
    </lineage>
</organism>
<dbReference type="PANTHER" id="PTHR28065">
    <property type="entry name" value="FREQUENIN"/>
    <property type="match status" value="1"/>
</dbReference>
<feature type="compositionally biased region" description="Polar residues" evidence="1">
    <location>
        <begin position="1"/>
        <end position="12"/>
    </location>
</feature>
<name>A0A367YMZ9_9ASCO</name>
<comment type="caution">
    <text evidence="3">The sequence shown here is derived from an EMBL/GenBank/DDBJ whole genome shotgun (WGS) entry which is preliminary data.</text>
</comment>
<dbReference type="PANTHER" id="PTHR28065:SF1">
    <property type="entry name" value="DUF4050 DOMAIN-CONTAINING PROTEIN"/>
    <property type="match status" value="1"/>
</dbReference>
<accession>A0A367YMZ9</accession>
<dbReference type="STRING" id="5486.A0A367YMZ9"/>
<evidence type="ECO:0000313" key="3">
    <source>
        <dbReference type="EMBL" id="RCK67198.1"/>
    </source>
</evidence>
<dbReference type="OrthoDB" id="5576875at2759"/>
<reference evidence="3 4" key="1">
    <citation type="submission" date="2018-06" db="EMBL/GenBank/DDBJ databases">
        <title>Whole genome sequencing of Candida tropicalis (genome annotated by CSBL at Korea University).</title>
        <authorList>
            <person name="Ahn J."/>
        </authorList>
    </citation>
    <scope>NUCLEOTIDE SEQUENCE [LARGE SCALE GENOMIC DNA]</scope>
    <source>
        <strain evidence="3 4">ATCC 20962</strain>
    </source>
</reference>
<dbReference type="EMBL" id="QLNQ01000001">
    <property type="protein sequence ID" value="RCK67198.1"/>
    <property type="molecule type" value="Genomic_DNA"/>
</dbReference>
<dbReference type="InterPro" id="IPR025124">
    <property type="entry name" value="Gag1-like_clamp"/>
</dbReference>